<dbReference type="InterPro" id="IPR003610">
    <property type="entry name" value="CBM5/12"/>
</dbReference>
<reference evidence="4 5" key="1">
    <citation type="submission" date="2014-12" db="EMBL/GenBank/DDBJ databases">
        <title>Mercury Reductase activity and rhizosphere competence traits in the genome of root associated Photobacterium halotolerans MELD1.</title>
        <authorList>
            <person name="Mathew D.C."/>
            <person name="Huang C.-C."/>
        </authorList>
    </citation>
    <scope>NUCLEOTIDE SEQUENCE [LARGE SCALE GENOMIC DNA]</scope>
    <source>
        <strain evidence="4 5">MELD1</strain>
    </source>
</reference>
<dbReference type="Pfam" id="PF01522">
    <property type="entry name" value="Polysacc_deac_1"/>
    <property type="match status" value="1"/>
</dbReference>
<feature type="signal peptide" evidence="2">
    <location>
        <begin position="1"/>
        <end position="22"/>
    </location>
</feature>
<dbReference type="GO" id="GO:0004553">
    <property type="term" value="F:hydrolase activity, hydrolyzing O-glycosyl compounds"/>
    <property type="evidence" value="ECO:0007669"/>
    <property type="project" value="InterPro"/>
</dbReference>
<evidence type="ECO:0000259" key="3">
    <source>
        <dbReference type="SMART" id="SM00495"/>
    </source>
</evidence>
<comment type="caution">
    <text evidence="4">The sequence shown here is derived from an EMBL/GenBank/DDBJ whole genome shotgun (WGS) entry which is preliminary data.</text>
</comment>
<dbReference type="GO" id="GO:0016810">
    <property type="term" value="F:hydrolase activity, acting on carbon-nitrogen (but not peptide) bonds"/>
    <property type="evidence" value="ECO:0007669"/>
    <property type="project" value="InterPro"/>
</dbReference>
<evidence type="ECO:0000313" key="5">
    <source>
        <dbReference type="Proteomes" id="UP000033633"/>
    </source>
</evidence>
<dbReference type="Proteomes" id="UP000033633">
    <property type="component" value="Unassembled WGS sequence"/>
</dbReference>
<dbReference type="InterPro" id="IPR011330">
    <property type="entry name" value="Glyco_hydro/deAcase_b/a-brl"/>
</dbReference>
<keyword evidence="2" id="KW-0732">Signal</keyword>
<evidence type="ECO:0000256" key="1">
    <source>
        <dbReference type="ARBA" id="ARBA00022801"/>
    </source>
</evidence>
<dbReference type="EMBL" id="JWYV01000012">
    <property type="protein sequence ID" value="KKC99240.1"/>
    <property type="molecule type" value="Genomic_DNA"/>
</dbReference>
<dbReference type="InterPro" id="IPR036573">
    <property type="entry name" value="CBM_sf_5/12"/>
</dbReference>
<dbReference type="InterPro" id="IPR002509">
    <property type="entry name" value="NODB_dom"/>
</dbReference>
<feature type="chain" id="PRO_5002496218" evidence="2">
    <location>
        <begin position="23"/>
        <end position="439"/>
    </location>
</feature>
<name>A0A0F5VAP7_9GAMM</name>
<dbReference type="SUPFAM" id="SSF88713">
    <property type="entry name" value="Glycoside hydrolase/deacetylase"/>
    <property type="match status" value="1"/>
</dbReference>
<dbReference type="AlphaFoldDB" id="A0A0F5VAP7"/>
<dbReference type="CDD" id="cd12215">
    <property type="entry name" value="ChiC_BD"/>
    <property type="match status" value="1"/>
</dbReference>
<dbReference type="Gene3D" id="2.10.10.20">
    <property type="entry name" value="Carbohydrate-binding module superfamily 5/12"/>
    <property type="match status" value="1"/>
</dbReference>
<dbReference type="RefSeq" id="WP_046221293.1">
    <property type="nucleotide sequence ID" value="NZ_JWYV01000012.1"/>
</dbReference>
<dbReference type="GO" id="GO:0005576">
    <property type="term" value="C:extracellular region"/>
    <property type="evidence" value="ECO:0007669"/>
    <property type="project" value="InterPro"/>
</dbReference>
<protein>
    <submittedName>
        <fullName evidence="4">Carbohydrate-binding protein</fullName>
    </submittedName>
</protein>
<gene>
    <name evidence="4" type="ORF">KY46_14195</name>
</gene>
<keyword evidence="1" id="KW-0378">Hydrolase</keyword>
<dbReference type="Pfam" id="PF02839">
    <property type="entry name" value="CBM_5_12"/>
    <property type="match status" value="1"/>
</dbReference>
<sequence>MKKDVRFLFPLPFLIASSFAWSNITSYLPQQASPIEAKNTPMFISLGFDDNIEADGLRWISKALSSHTNPQGLDSFAGSPLMSSFFMHCQPARNQPDIIELWRKLNNDGHDIANHTETHPDDKVNYNPFESWMTAEQWQQEVTLCNEFLTQPVEQGGIGAPAVAGFRAPFLTFNNNTLDALTSNGIQYDVSFPAGITGEENGSNNYWPHTLDQGSPSQSLAQQGGWKPAVKNVPGLWEVPLQALIVPTDAAAADYGLTYSLNDKIASRVPYYDPVVRKADNFDWNLYTTPDWGGYGLNADDVLAIYKYNLDLHLAGNRAPLILGLHSAFYGKLNGEEHFGMPETSVADRQAVLKQFIEYALSKQQVRFVSHRQLVEWMQNPVPVLSCEQAIWTAHTTYRSGDIVQFNGEYWKAKWWTAQEIPGHTPDSPWHPLTGCVEN</sequence>
<dbReference type="OrthoDB" id="9812065at2"/>
<dbReference type="PATRIC" id="fig|265726.11.peg.1083"/>
<feature type="domain" description="Chitin-binding type-3" evidence="3">
    <location>
        <begin position="389"/>
        <end position="433"/>
    </location>
</feature>
<keyword evidence="5" id="KW-1185">Reference proteome</keyword>
<dbReference type="InterPro" id="IPR052740">
    <property type="entry name" value="CE4"/>
</dbReference>
<dbReference type="STRING" id="265726.KY46_14195"/>
<dbReference type="SUPFAM" id="SSF51055">
    <property type="entry name" value="Carbohydrate binding domain"/>
    <property type="match status" value="1"/>
</dbReference>
<dbReference type="PANTHER" id="PTHR45985:SF3">
    <property type="entry name" value="CHITIN DEACETYLASE-LIKE 4"/>
    <property type="match status" value="1"/>
</dbReference>
<dbReference type="GO" id="GO:0005975">
    <property type="term" value="P:carbohydrate metabolic process"/>
    <property type="evidence" value="ECO:0007669"/>
    <property type="project" value="InterPro"/>
</dbReference>
<organism evidence="4 5">
    <name type="scientific">Photobacterium halotolerans</name>
    <dbReference type="NCBI Taxonomy" id="265726"/>
    <lineage>
        <taxon>Bacteria</taxon>
        <taxon>Pseudomonadati</taxon>
        <taxon>Pseudomonadota</taxon>
        <taxon>Gammaproteobacteria</taxon>
        <taxon>Vibrionales</taxon>
        <taxon>Vibrionaceae</taxon>
        <taxon>Photobacterium</taxon>
    </lineage>
</organism>
<evidence type="ECO:0000313" key="4">
    <source>
        <dbReference type="EMBL" id="KKC99240.1"/>
    </source>
</evidence>
<evidence type="ECO:0000256" key="2">
    <source>
        <dbReference type="SAM" id="SignalP"/>
    </source>
</evidence>
<dbReference type="PANTHER" id="PTHR45985">
    <property type="match status" value="1"/>
</dbReference>
<accession>A0A0F5VAP7</accession>
<dbReference type="SMART" id="SM00495">
    <property type="entry name" value="ChtBD3"/>
    <property type="match status" value="1"/>
</dbReference>
<dbReference type="GO" id="GO:0030246">
    <property type="term" value="F:carbohydrate binding"/>
    <property type="evidence" value="ECO:0007669"/>
    <property type="project" value="InterPro"/>
</dbReference>
<proteinExistence type="predicted"/>
<dbReference type="Gene3D" id="3.20.20.370">
    <property type="entry name" value="Glycoside hydrolase/deacetylase"/>
    <property type="match status" value="1"/>
</dbReference>